<sequence>MAFNNSGNNNNELDQLLMLMQKHKHQHGRLVIRASRGQSNDALDDAIHFAKNFLLDVTELRGVPTPASSQPSPLAASFQPSPLPASSQPSPPRQQEQTSRRNRQKHQCKQEPQDVIVLDMERDEERHCSEEENRLDDKQASSTAVAPPKDDTSNGGDNNDKPLAKRRRTADIKFDDFLADNNNLRHSKGVTTAVINDHLRDLGLKAPLSKFGISRDGENDVVILQFKNERTSLPFLDEKTGQLTILWHIKQGSRGKGMIDSLVDPISEAIPVFWYQNRYKQPSANRGQDRYYVGHFECEKIAELDPNTHSHLGEPCRALVTLTMTKFDEELRQKLDTLSDVQHLLNGPTKKGGKASAEKE</sequence>
<dbReference type="AlphaFoldDB" id="A0A9N8H850"/>
<dbReference type="Proteomes" id="UP001153069">
    <property type="component" value="Unassembled WGS sequence"/>
</dbReference>
<accession>A0A9N8H850</accession>
<protein>
    <submittedName>
        <fullName evidence="2">Uncharacterized protein</fullName>
    </submittedName>
</protein>
<comment type="caution">
    <text evidence="2">The sequence shown here is derived from an EMBL/GenBank/DDBJ whole genome shotgun (WGS) entry which is preliminary data.</text>
</comment>
<proteinExistence type="predicted"/>
<evidence type="ECO:0000313" key="2">
    <source>
        <dbReference type="EMBL" id="CAB9504671.1"/>
    </source>
</evidence>
<dbReference type="EMBL" id="CAICTM010000203">
    <property type="protein sequence ID" value="CAB9504671.1"/>
    <property type="molecule type" value="Genomic_DNA"/>
</dbReference>
<feature type="compositionally biased region" description="Basic and acidic residues" evidence="1">
    <location>
        <begin position="119"/>
        <end position="139"/>
    </location>
</feature>
<gene>
    <name evidence="2" type="ORF">SEMRO_204_G086050.1</name>
</gene>
<feature type="compositionally biased region" description="Basic and acidic residues" evidence="1">
    <location>
        <begin position="148"/>
        <end position="167"/>
    </location>
</feature>
<evidence type="ECO:0000256" key="1">
    <source>
        <dbReference type="SAM" id="MobiDB-lite"/>
    </source>
</evidence>
<evidence type="ECO:0000313" key="3">
    <source>
        <dbReference type="Proteomes" id="UP001153069"/>
    </source>
</evidence>
<reference evidence="2" key="1">
    <citation type="submission" date="2020-06" db="EMBL/GenBank/DDBJ databases">
        <authorList>
            <consortium name="Plant Systems Biology data submission"/>
        </authorList>
    </citation>
    <scope>NUCLEOTIDE SEQUENCE</scope>
    <source>
        <strain evidence="2">D6</strain>
    </source>
</reference>
<feature type="compositionally biased region" description="Low complexity" evidence="1">
    <location>
        <begin position="64"/>
        <end position="97"/>
    </location>
</feature>
<organism evidence="2 3">
    <name type="scientific">Seminavis robusta</name>
    <dbReference type="NCBI Taxonomy" id="568900"/>
    <lineage>
        <taxon>Eukaryota</taxon>
        <taxon>Sar</taxon>
        <taxon>Stramenopiles</taxon>
        <taxon>Ochrophyta</taxon>
        <taxon>Bacillariophyta</taxon>
        <taxon>Bacillariophyceae</taxon>
        <taxon>Bacillariophycidae</taxon>
        <taxon>Naviculales</taxon>
        <taxon>Naviculaceae</taxon>
        <taxon>Seminavis</taxon>
    </lineage>
</organism>
<feature type="region of interest" description="Disordered" evidence="1">
    <location>
        <begin position="64"/>
        <end position="167"/>
    </location>
</feature>
<keyword evidence="3" id="KW-1185">Reference proteome</keyword>
<name>A0A9N8H850_9STRA</name>